<accession>A0A368QN88</accession>
<protein>
    <submittedName>
        <fullName evidence="2">Uncharacterized protein</fullName>
    </submittedName>
</protein>
<dbReference type="PANTHER" id="PTHR31264:SF7">
    <property type="entry name" value="F-BOX DOMAIN CONTAINING PROTEIN, EXPRESSED"/>
    <property type="match status" value="1"/>
</dbReference>
<evidence type="ECO:0000256" key="1">
    <source>
        <dbReference type="SAM" id="MobiDB-lite"/>
    </source>
</evidence>
<feature type="compositionally biased region" description="Basic residues" evidence="1">
    <location>
        <begin position="46"/>
        <end position="67"/>
    </location>
</feature>
<feature type="compositionally biased region" description="Pro residues" evidence="1">
    <location>
        <begin position="68"/>
        <end position="79"/>
    </location>
</feature>
<dbReference type="PANTHER" id="PTHR31264">
    <property type="entry name" value="OS07G0554500 PROTEIN-RELATED"/>
    <property type="match status" value="1"/>
</dbReference>
<sequence length="214" mass="24516">MQQKDYNRPIRLRAIGLTAGAPDRRRRPSRAAGPPGRDPRGYLHPPRLRGRPRPRQLHHLPPRRHRVPVPPPLQVPPLPSRARRHRRGDREIPPRRAAAPLRFTFSFLPKPNRWRTRDVRDGRVLLSAPAPASSLGDLVVCDPLHRRYVLIPSIPGDQVASARYFDYDKQEFEPFLAPASEEKESSSFRAMCNVLSNKNRESRRTKTKGMVSHG</sequence>
<dbReference type="STRING" id="4555.A0A368QN88"/>
<dbReference type="AlphaFoldDB" id="A0A368QN88"/>
<reference evidence="2" key="1">
    <citation type="journal article" date="2012" name="Nat. Biotechnol.">
        <title>Reference genome sequence of the model plant Setaria.</title>
        <authorList>
            <person name="Bennetzen J.L."/>
            <person name="Schmutz J."/>
            <person name="Wang H."/>
            <person name="Percifield R."/>
            <person name="Hawkins J."/>
            <person name="Pontaroli A.C."/>
            <person name="Estep M."/>
            <person name="Feng L."/>
            <person name="Vaughn J.N."/>
            <person name="Grimwood J."/>
            <person name="Jenkins J."/>
            <person name="Barry K."/>
            <person name="Lindquist E."/>
            <person name="Hellsten U."/>
            <person name="Deshpande S."/>
            <person name="Wang X."/>
            <person name="Wu X."/>
            <person name="Mitros T."/>
            <person name="Triplett J."/>
            <person name="Yang X."/>
            <person name="Ye C.Y."/>
            <person name="Mauro-Herrera M."/>
            <person name="Wang L."/>
            <person name="Li P."/>
            <person name="Sharma M."/>
            <person name="Sharma R."/>
            <person name="Ronald P.C."/>
            <person name="Panaud O."/>
            <person name="Kellogg E.A."/>
            <person name="Brutnell T.P."/>
            <person name="Doust A.N."/>
            <person name="Tuskan G.A."/>
            <person name="Rokhsar D."/>
            <person name="Devos K.M."/>
        </authorList>
    </citation>
    <scope>NUCLEOTIDE SEQUENCE [LARGE SCALE GENOMIC DNA]</scope>
    <source>
        <strain evidence="2">Yugu1</strain>
    </source>
</reference>
<dbReference type="OrthoDB" id="690492at2759"/>
<reference evidence="2" key="2">
    <citation type="submission" date="2015-07" db="EMBL/GenBank/DDBJ databases">
        <authorList>
            <person name="Noorani M."/>
        </authorList>
    </citation>
    <scope>NUCLEOTIDE SEQUENCE</scope>
    <source>
        <strain evidence="2">Yugu1</strain>
    </source>
</reference>
<organism evidence="2">
    <name type="scientific">Setaria italica</name>
    <name type="common">Foxtail millet</name>
    <name type="synonym">Panicum italicum</name>
    <dbReference type="NCBI Taxonomy" id="4555"/>
    <lineage>
        <taxon>Eukaryota</taxon>
        <taxon>Viridiplantae</taxon>
        <taxon>Streptophyta</taxon>
        <taxon>Embryophyta</taxon>
        <taxon>Tracheophyta</taxon>
        <taxon>Spermatophyta</taxon>
        <taxon>Magnoliopsida</taxon>
        <taxon>Liliopsida</taxon>
        <taxon>Poales</taxon>
        <taxon>Poaceae</taxon>
        <taxon>PACMAD clade</taxon>
        <taxon>Panicoideae</taxon>
        <taxon>Panicodae</taxon>
        <taxon>Paniceae</taxon>
        <taxon>Cenchrinae</taxon>
        <taxon>Setaria</taxon>
    </lineage>
</organism>
<dbReference type="EMBL" id="CM003530">
    <property type="protein sequence ID" value="RCV19445.1"/>
    <property type="molecule type" value="Genomic_DNA"/>
</dbReference>
<gene>
    <name evidence="2" type="ORF">SETIT_3G385200v2</name>
</gene>
<feature type="region of interest" description="Disordered" evidence="1">
    <location>
        <begin position="1"/>
        <end position="95"/>
    </location>
</feature>
<name>A0A368QN88_SETIT</name>
<evidence type="ECO:0000313" key="2">
    <source>
        <dbReference type="EMBL" id="RCV19445.1"/>
    </source>
</evidence>
<proteinExistence type="predicted"/>